<dbReference type="EMBL" id="LXQD01000012">
    <property type="protein sequence ID" value="RCJ42224.1"/>
    <property type="molecule type" value="Genomic_DNA"/>
</dbReference>
<reference evidence="3" key="1">
    <citation type="submission" date="2016-04" db="EMBL/GenBank/DDBJ databases">
        <authorList>
            <person name="Tabuchi Yagui T.R."/>
        </authorList>
    </citation>
    <scope>NUCLEOTIDE SEQUENCE [LARGE SCALE GENOMIC DNA]</scope>
    <source>
        <strain evidence="3">NIES-26</strain>
    </source>
</reference>
<dbReference type="InterPro" id="IPR010802">
    <property type="entry name" value="DUF1400"/>
</dbReference>
<keyword evidence="4" id="KW-1185">Reference proteome</keyword>
<dbReference type="Pfam" id="PF07176">
    <property type="entry name" value="DUF1400"/>
    <property type="match status" value="1"/>
</dbReference>
<comment type="caution">
    <text evidence="3">The sequence shown here is derived from an EMBL/GenBank/DDBJ whole genome shotgun (WGS) entry which is preliminary data.</text>
</comment>
<keyword evidence="1" id="KW-0732">Signal</keyword>
<proteinExistence type="predicted"/>
<dbReference type="AlphaFoldDB" id="A0A367S2P5"/>
<protein>
    <recommendedName>
        <fullName evidence="2">DUF1400 domain-containing protein</fullName>
    </recommendedName>
</protein>
<evidence type="ECO:0000259" key="2">
    <source>
        <dbReference type="Pfam" id="PF07176"/>
    </source>
</evidence>
<feature type="domain" description="DUF1400" evidence="2">
    <location>
        <begin position="29"/>
        <end position="153"/>
    </location>
</feature>
<feature type="chain" id="PRO_5016662643" description="DUF1400 domain-containing protein" evidence="1">
    <location>
        <begin position="30"/>
        <end position="179"/>
    </location>
</feature>
<name>A0A367S2P5_9NOSO</name>
<evidence type="ECO:0000313" key="4">
    <source>
        <dbReference type="Proteomes" id="UP000252107"/>
    </source>
</evidence>
<dbReference type="Proteomes" id="UP000252107">
    <property type="component" value="Unassembled WGS sequence"/>
</dbReference>
<accession>A0A367S2P5</accession>
<gene>
    <name evidence="3" type="ORF">A6770_08410</name>
</gene>
<feature type="signal peptide" evidence="1">
    <location>
        <begin position="1"/>
        <end position="29"/>
    </location>
</feature>
<sequence>MRCQFLALRRVLLSGVTSCLLLLATPAFAAERVLLKYSVLREPISVQELSTFAQTGKLSNKLLLIITLAQQDPDIIRQYLTTPVKINPVVLDKVLNSEIGIATLDRLSQVIHPPSQKGDRQALRSAFVLSASQDEQITLLEIIQNYPTAEVEIEGDRLEGAYRQLRRLQESLQDILSPQ</sequence>
<evidence type="ECO:0000313" key="3">
    <source>
        <dbReference type="EMBL" id="RCJ42224.1"/>
    </source>
</evidence>
<evidence type="ECO:0000256" key="1">
    <source>
        <dbReference type="SAM" id="SignalP"/>
    </source>
</evidence>
<organism evidence="3 4">
    <name type="scientific">Nostoc minutum NIES-26</name>
    <dbReference type="NCBI Taxonomy" id="1844469"/>
    <lineage>
        <taxon>Bacteria</taxon>
        <taxon>Bacillati</taxon>
        <taxon>Cyanobacteriota</taxon>
        <taxon>Cyanophyceae</taxon>
        <taxon>Nostocales</taxon>
        <taxon>Nostocaceae</taxon>
        <taxon>Nostoc</taxon>
    </lineage>
</organism>